<sequence>MEEERDKNKLTKKSPKAQKKPRRGGDYLLARDQVNRLSLYQPKEAIELVKKISREKFDSKLELHVSFLSSKGKKTAPEHRVLGKIKDKSEDLLTALIKEATVLLKNKKIRQTTICSTMSPGVKIDWQNRSFYA</sequence>
<evidence type="ECO:0000313" key="3">
    <source>
        <dbReference type="Proteomes" id="UP000318711"/>
    </source>
</evidence>
<dbReference type="AlphaFoldDB" id="A0A554LW93"/>
<organism evidence="2 3">
    <name type="scientific">Candidatus Berkelbacteria bacterium Licking1014_2</name>
    <dbReference type="NCBI Taxonomy" id="2017146"/>
    <lineage>
        <taxon>Bacteria</taxon>
        <taxon>Candidatus Berkelbacteria</taxon>
    </lineage>
</organism>
<dbReference type="Proteomes" id="UP000318711">
    <property type="component" value="Unassembled WGS sequence"/>
</dbReference>
<proteinExistence type="predicted"/>
<evidence type="ECO:0008006" key="4">
    <source>
        <dbReference type="Google" id="ProtNLM"/>
    </source>
</evidence>
<protein>
    <recommendedName>
        <fullName evidence="4">Large subunit ribosomal protein L1</fullName>
    </recommendedName>
</protein>
<reference evidence="2 3" key="1">
    <citation type="submission" date="2017-07" db="EMBL/GenBank/DDBJ databases">
        <title>Mechanisms for carbon and nitrogen cycling indicate functional differentiation within the Candidate Phyla Radiation.</title>
        <authorList>
            <person name="Danczak R.E."/>
            <person name="Johnston M.D."/>
            <person name="Kenah C."/>
            <person name="Slattery M."/>
            <person name="Wrighton K.C."/>
            <person name="Wilkins M.J."/>
        </authorList>
    </citation>
    <scope>NUCLEOTIDE SEQUENCE [LARGE SCALE GENOMIC DNA]</scope>
    <source>
        <strain evidence="2">Licking1014_2</strain>
    </source>
</reference>
<gene>
    <name evidence="2" type="ORF">CEN88_158</name>
</gene>
<feature type="region of interest" description="Disordered" evidence="1">
    <location>
        <begin position="1"/>
        <end position="26"/>
    </location>
</feature>
<accession>A0A554LW93</accession>
<evidence type="ECO:0000313" key="2">
    <source>
        <dbReference type="EMBL" id="TSC97124.1"/>
    </source>
</evidence>
<dbReference type="Gene3D" id="3.30.190.20">
    <property type="match status" value="1"/>
</dbReference>
<evidence type="ECO:0000256" key="1">
    <source>
        <dbReference type="SAM" id="MobiDB-lite"/>
    </source>
</evidence>
<dbReference type="EMBL" id="VMGL01000013">
    <property type="protein sequence ID" value="TSC97124.1"/>
    <property type="molecule type" value="Genomic_DNA"/>
</dbReference>
<name>A0A554LW93_9BACT</name>
<feature type="compositionally biased region" description="Basic residues" evidence="1">
    <location>
        <begin position="10"/>
        <end position="22"/>
    </location>
</feature>
<comment type="caution">
    <text evidence="2">The sequence shown here is derived from an EMBL/GenBank/DDBJ whole genome shotgun (WGS) entry which is preliminary data.</text>
</comment>